<keyword evidence="4" id="KW-0436">Ligase</keyword>
<dbReference type="CDD" id="cd10150">
    <property type="entry name" value="CobN_like"/>
    <property type="match status" value="1"/>
</dbReference>
<evidence type="ECO:0000313" key="13">
    <source>
        <dbReference type="Proteomes" id="UP000019486"/>
    </source>
</evidence>
<accession>W9H6Y7</accession>
<comment type="pathway">
    <text evidence="8">Porphyrin-containing compound metabolism.</text>
</comment>
<evidence type="ECO:0000256" key="1">
    <source>
        <dbReference type="ARBA" id="ARBA00010851"/>
    </source>
</evidence>
<dbReference type="Proteomes" id="UP000019486">
    <property type="component" value="Unassembled WGS sequence"/>
</dbReference>
<evidence type="ECO:0000259" key="10">
    <source>
        <dbReference type="Pfam" id="PF02514"/>
    </source>
</evidence>
<dbReference type="PATRIC" id="fig|1385369.3.peg.3287"/>
<evidence type="ECO:0000256" key="8">
    <source>
        <dbReference type="ARBA" id="ARBA00023444"/>
    </source>
</evidence>
<proteinExistence type="inferred from homology"/>
<dbReference type="InterPro" id="IPR003672">
    <property type="entry name" value="CobN/Mg_chltase"/>
</dbReference>
<keyword evidence="3" id="KW-0602">Photosynthesis</keyword>
<comment type="caution">
    <text evidence="12">The sequence shown here is derived from an EMBL/GenBank/DDBJ whole genome shotgun (WGS) entry which is preliminary data.</text>
</comment>
<dbReference type="GO" id="GO:0016851">
    <property type="term" value="F:magnesium chelatase activity"/>
    <property type="evidence" value="ECO:0007669"/>
    <property type="project" value="UniProtKB-EC"/>
</dbReference>
<evidence type="ECO:0000256" key="9">
    <source>
        <dbReference type="ARBA" id="ARBA00048693"/>
    </source>
</evidence>
<sequence length="1230" mass="133628">MPKPISAPDQTPVRVVIVTMDNHLAGATERARLSVARDLPNLTVTLHAAAEWGAVPGSVERCRSDIAEADIVIANMLFMEDHIQAVLPALQARRDNCDAMVACMSAGDVIRLTRIGRFTMTGNERGPLAFLKRLRGAKKEGGSSGARQMAMLRRIPKILRFIPGAAQDVRAYFLTLQYWLAGSDENVAQMLRFLVDRYADGERRHLRGTLRAAPPAEYPEVGVYHPALTPRMTDNAAKLPAAFAGCRGTVGLLLMRSYLLPGNTAHYDGVIAALEAKGLRVIPAFATGLDARPAVEKFFLNDGKPVVDAVVSMTGFSLVGGPAYNDAKAAETMLAGLDVPYVAAHAVEFQTLEEWEASGRGLMPVEATMMVAIPELDGGTGAMLFGGRSAAAPLERARDMQVHAERAAALAARVEKLVTLRRTPAADRRIAVVLFNFPPNAGATGTAAYLSVFASLHNTLKALKSAGYTVEVPETVDALRTRIIQGNAARFGSDANVHARVPVDDHVRRERWLREIEAEWGPAPGRQQTDGSSLLVLGERFGNVLVGLQPAFGYEGDPMRLLFEKGFAPTHAFSAFYRYLREDFGAHAALHFGTHGALEFMPGKQTAMSSACWPDRLLGDLPNFYLYAANNPSEGTIAKRRAAATLISYLTPPITKAGLYRGLLDLKSSIESWRALTPEIQADRGALATVIQAQAAAVDLAQPEPAWDDADAEVARLMTAVLELEYTLIPHGLHVVGQPPSAPERVDLLLAMAESTQGVISPRADVEALVAGRKPEEITAEEATLTLYKSLAESDRLMSEDHELTAIIHALDGGFIRPTPGGDLLRTPEILPTGRNIHGFDPYRIPSAFAVADGARQATRLLERHRTEGNGFPETIAFVLWGTDNLKSEGGPIAQALALMGALPRFDSYGRLCGASLIPLEELGRPRADVVLTLSGIFRDLLPLQIKLLAEAAFLASSADEPLELNFIRKHTLEHQRVHGCDFETAALRVFSNADGTYGSNLNQLVDSGAWTDEDELAEAFTKRKCFAYGRAGVPVKQAELMETLLAGVQLAYQNLDSVELGVTTIDHYFDNLGGISRAVGRVTGATVPVYIGDQTRGEGTVRTLSEQVALEVRTRVLNPKWYEGMLEHGFEGVRQIEAHVTNTLGWSATTGQVAPWVYQQMTQTFLLDDEMRERLAELNPKASARVANRLIEAHERRYWSPDETMLAALRRAGDALEDRLEGISEKAAA</sequence>
<dbReference type="NCBIfam" id="NF009942">
    <property type="entry name" value="PRK13405.1"/>
    <property type="match status" value="1"/>
</dbReference>
<keyword evidence="13" id="KW-1185">Reference proteome</keyword>
<dbReference type="GO" id="GO:0015979">
    <property type="term" value="P:photosynthesis"/>
    <property type="evidence" value="ECO:0007669"/>
    <property type="project" value="UniProtKB-KW"/>
</dbReference>
<evidence type="ECO:0000256" key="5">
    <source>
        <dbReference type="ARBA" id="ARBA00022741"/>
    </source>
</evidence>
<name>W9H6Y7_9PROT</name>
<dbReference type="PANTHER" id="PTHR44119">
    <property type="entry name" value="MAGNESIUM-CHELATASE SUBUNIT CHLH, CHLOROPLASTIC"/>
    <property type="match status" value="1"/>
</dbReference>
<gene>
    <name evidence="12" type="primary">bchH</name>
    <name evidence="12" type="ORF">N825_05410</name>
</gene>
<dbReference type="EC" id="6.6.1.1" evidence="2"/>
<feature type="domain" description="Magnesium chelatase subunit H N-terminal" evidence="11">
    <location>
        <begin position="14"/>
        <end position="173"/>
    </location>
</feature>
<protein>
    <recommendedName>
        <fullName evidence="2">magnesium chelatase</fullName>
        <ecNumber evidence="2">6.6.1.1</ecNumber>
    </recommendedName>
</protein>
<dbReference type="NCBIfam" id="TIGR02025">
    <property type="entry name" value="BchH"/>
    <property type="match status" value="1"/>
</dbReference>
<evidence type="ECO:0000259" key="11">
    <source>
        <dbReference type="Pfam" id="PF11965"/>
    </source>
</evidence>
<dbReference type="InterPro" id="IPR011771">
    <property type="entry name" value="BchH"/>
</dbReference>
<dbReference type="PANTHER" id="PTHR44119:SF1">
    <property type="entry name" value="MAGNESIUM-CHELATASE SUBUNIT CHLH, CHLOROPLASTIC"/>
    <property type="match status" value="1"/>
</dbReference>
<evidence type="ECO:0000256" key="7">
    <source>
        <dbReference type="ARBA" id="ARBA00023171"/>
    </source>
</evidence>
<evidence type="ECO:0000256" key="3">
    <source>
        <dbReference type="ARBA" id="ARBA00022531"/>
    </source>
</evidence>
<comment type="catalytic activity">
    <reaction evidence="9">
        <text>protoporphyrin IX + Mg(2+) + ATP + H2O = Mg-protoporphyrin IX + ADP + phosphate + 3 H(+)</text>
        <dbReference type="Rhea" id="RHEA:13961"/>
        <dbReference type="ChEBI" id="CHEBI:15377"/>
        <dbReference type="ChEBI" id="CHEBI:15378"/>
        <dbReference type="ChEBI" id="CHEBI:18420"/>
        <dbReference type="ChEBI" id="CHEBI:30616"/>
        <dbReference type="ChEBI" id="CHEBI:43474"/>
        <dbReference type="ChEBI" id="CHEBI:57306"/>
        <dbReference type="ChEBI" id="CHEBI:60492"/>
        <dbReference type="ChEBI" id="CHEBI:456216"/>
        <dbReference type="EC" id="6.6.1.1"/>
    </reaction>
</comment>
<evidence type="ECO:0000256" key="4">
    <source>
        <dbReference type="ARBA" id="ARBA00022598"/>
    </source>
</evidence>
<dbReference type="Pfam" id="PF11965">
    <property type="entry name" value="DUF3479"/>
    <property type="match status" value="1"/>
</dbReference>
<evidence type="ECO:0000256" key="2">
    <source>
        <dbReference type="ARBA" id="ARBA00012825"/>
    </source>
</evidence>
<keyword evidence="6" id="KW-0067">ATP-binding</keyword>
<comment type="similarity">
    <text evidence="1">Belongs to the Mg-chelatase subunit H family.</text>
</comment>
<evidence type="ECO:0000313" key="12">
    <source>
        <dbReference type="EMBL" id="EWY39538.1"/>
    </source>
</evidence>
<dbReference type="EMBL" id="AVFL01000011">
    <property type="protein sequence ID" value="EWY39538.1"/>
    <property type="molecule type" value="Genomic_DNA"/>
</dbReference>
<evidence type="ECO:0000256" key="6">
    <source>
        <dbReference type="ARBA" id="ARBA00022840"/>
    </source>
</evidence>
<dbReference type="Pfam" id="PF02514">
    <property type="entry name" value="CobN-Mg_chel"/>
    <property type="match status" value="2"/>
</dbReference>
<keyword evidence="7" id="KW-0149">Chlorophyll biosynthesis</keyword>
<organism evidence="12 13">
    <name type="scientific">Skermanella stibiiresistens SB22</name>
    <dbReference type="NCBI Taxonomy" id="1385369"/>
    <lineage>
        <taxon>Bacteria</taxon>
        <taxon>Pseudomonadati</taxon>
        <taxon>Pseudomonadota</taxon>
        <taxon>Alphaproteobacteria</taxon>
        <taxon>Rhodospirillales</taxon>
        <taxon>Azospirillaceae</taxon>
        <taxon>Skermanella</taxon>
    </lineage>
</organism>
<feature type="domain" description="CobN/magnesium chelatase" evidence="10">
    <location>
        <begin position="785"/>
        <end position="1206"/>
    </location>
</feature>
<keyword evidence="5" id="KW-0547">Nucleotide-binding</keyword>
<dbReference type="InterPro" id="IPR022571">
    <property type="entry name" value="Mg_chelatase_H_N"/>
</dbReference>
<dbReference type="AlphaFoldDB" id="W9H6Y7"/>
<dbReference type="STRING" id="1385369.N825_05410"/>
<feature type="domain" description="CobN/magnesium chelatase" evidence="10">
    <location>
        <begin position="177"/>
        <end position="766"/>
    </location>
</feature>
<dbReference type="GO" id="GO:0005524">
    <property type="term" value="F:ATP binding"/>
    <property type="evidence" value="ECO:0007669"/>
    <property type="project" value="UniProtKB-KW"/>
</dbReference>
<dbReference type="RefSeq" id="WP_037453883.1">
    <property type="nucleotide sequence ID" value="NZ_AVFL01000011.1"/>
</dbReference>
<dbReference type="GO" id="GO:0015995">
    <property type="term" value="P:chlorophyll biosynthetic process"/>
    <property type="evidence" value="ECO:0007669"/>
    <property type="project" value="UniProtKB-KW"/>
</dbReference>
<reference evidence="12 13" key="1">
    <citation type="submission" date="2013-08" db="EMBL/GenBank/DDBJ databases">
        <title>The genome sequence of Skermanella stibiiresistens.</title>
        <authorList>
            <person name="Zhu W."/>
            <person name="Wang G."/>
        </authorList>
    </citation>
    <scope>NUCLEOTIDE SEQUENCE [LARGE SCALE GENOMIC DNA]</scope>
    <source>
        <strain evidence="12 13">SB22</strain>
    </source>
</reference>
<dbReference type="OrthoDB" id="9757976at2"/>